<dbReference type="EMBL" id="NGAF01000002">
    <property type="protein sequence ID" value="OXR46698.1"/>
    <property type="molecule type" value="Genomic_DNA"/>
</dbReference>
<sequence>MSHGTDSQITTRNGVRAAWRRDGHRVVVLFVDDPERDEPAFRWPDHPMSRCRSGHIAFGPETYPTTADLREMLPEYAELWAAVDAEYGDALLAATASSPAAHAHRSFFALTGP</sequence>
<dbReference type="Proteomes" id="UP000215506">
    <property type="component" value="Unassembled WGS sequence"/>
</dbReference>
<name>A0A231HD57_9NOCA</name>
<evidence type="ECO:0000313" key="2">
    <source>
        <dbReference type="Proteomes" id="UP000215506"/>
    </source>
</evidence>
<proteinExistence type="predicted"/>
<gene>
    <name evidence="1" type="ORF">B7C42_01673</name>
</gene>
<reference evidence="1 2" key="1">
    <citation type="submission" date="2017-07" db="EMBL/GenBank/DDBJ databases">
        <title>First draft Genome Sequence of Nocardia cerradoensis isolated from human infection.</title>
        <authorList>
            <person name="Carrasco G."/>
        </authorList>
    </citation>
    <scope>NUCLEOTIDE SEQUENCE [LARGE SCALE GENOMIC DNA]</scope>
    <source>
        <strain evidence="1 2">CNM20130759</strain>
    </source>
</reference>
<dbReference type="AlphaFoldDB" id="A0A231HD57"/>
<accession>A0A231HD57</accession>
<keyword evidence="2" id="KW-1185">Reference proteome</keyword>
<dbReference type="RefSeq" id="WP_094024827.1">
    <property type="nucleotide sequence ID" value="NZ_NGAF01000002.1"/>
</dbReference>
<comment type="caution">
    <text evidence="1">The sequence shown here is derived from an EMBL/GenBank/DDBJ whole genome shotgun (WGS) entry which is preliminary data.</text>
</comment>
<organism evidence="1 2">
    <name type="scientific">Nocardia cerradoensis</name>
    <dbReference type="NCBI Taxonomy" id="85688"/>
    <lineage>
        <taxon>Bacteria</taxon>
        <taxon>Bacillati</taxon>
        <taxon>Actinomycetota</taxon>
        <taxon>Actinomycetes</taxon>
        <taxon>Mycobacteriales</taxon>
        <taxon>Nocardiaceae</taxon>
        <taxon>Nocardia</taxon>
    </lineage>
</organism>
<protein>
    <submittedName>
        <fullName evidence="1">Uncharacterized protein</fullName>
    </submittedName>
</protein>
<evidence type="ECO:0000313" key="1">
    <source>
        <dbReference type="EMBL" id="OXR46698.1"/>
    </source>
</evidence>